<dbReference type="Pfam" id="PF00528">
    <property type="entry name" value="BPD_transp_1"/>
    <property type="match status" value="1"/>
</dbReference>
<protein>
    <submittedName>
        <fullName evidence="9">ABC transporter permease</fullName>
    </submittedName>
</protein>
<dbReference type="PANTHER" id="PTHR30151:SF0">
    <property type="entry name" value="ABC TRANSPORTER PERMEASE PROTEIN MJ0413-RELATED"/>
    <property type="match status" value="1"/>
</dbReference>
<sequence>MDVVGLCGVVAMLGVWQAMSVHFGRVVPSPLTVANEMAKNFISAPTFRHYGIADAGYLDAILYTAGNVSMSMIAGGAAGIAFGLLTARRRLLRSALDPIFLTLGTIPIFIAAPFLLLWFGISRFSAVAIVAIYVATIVYAYSQRALYNLSPVYEQYAQTLGADDRRLFWDIMVPGTLPEILGGLRIALAGAWGLAAISELIGSQRGAGKVIQSLANSVDVKAIFCVLLLLGVVAAAIDALMALVISRVTAWNRAGGNDHE</sequence>
<evidence type="ECO:0000256" key="1">
    <source>
        <dbReference type="ARBA" id="ARBA00004651"/>
    </source>
</evidence>
<evidence type="ECO:0000256" key="3">
    <source>
        <dbReference type="ARBA" id="ARBA00022475"/>
    </source>
</evidence>
<evidence type="ECO:0000313" key="9">
    <source>
        <dbReference type="EMBL" id="MFC3073387.1"/>
    </source>
</evidence>
<keyword evidence="6 7" id="KW-0472">Membrane</keyword>
<dbReference type="Gene3D" id="1.10.3720.10">
    <property type="entry name" value="MetI-like"/>
    <property type="match status" value="1"/>
</dbReference>
<evidence type="ECO:0000256" key="2">
    <source>
        <dbReference type="ARBA" id="ARBA00022448"/>
    </source>
</evidence>
<comment type="similarity">
    <text evidence="7">Belongs to the binding-protein-dependent transport system permease family.</text>
</comment>
<keyword evidence="10" id="KW-1185">Reference proteome</keyword>
<dbReference type="CDD" id="cd06261">
    <property type="entry name" value="TM_PBP2"/>
    <property type="match status" value="1"/>
</dbReference>
<feature type="transmembrane region" description="Helical" evidence="7">
    <location>
        <begin position="222"/>
        <end position="245"/>
    </location>
</feature>
<evidence type="ECO:0000313" key="10">
    <source>
        <dbReference type="Proteomes" id="UP001595377"/>
    </source>
</evidence>
<dbReference type="RefSeq" id="WP_257317411.1">
    <property type="nucleotide sequence ID" value="NZ_JANFDG010000028.1"/>
</dbReference>
<keyword evidence="5 7" id="KW-1133">Transmembrane helix</keyword>
<dbReference type="Proteomes" id="UP001595377">
    <property type="component" value="Unassembled WGS sequence"/>
</dbReference>
<keyword evidence="3" id="KW-1003">Cell membrane</keyword>
<dbReference type="InterPro" id="IPR035906">
    <property type="entry name" value="MetI-like_sf"/>
</dbReference>
<evidence type="ECO:0000256" key="6">
    <source>
        <dbReference type="ARBA" id="ARBA00023136"/>
    </source>
</evidence>
<proteinExistence type="inferred from homology"/>
<feature type="transmembrane region" description="Helical" evidence="7">
    <location>
        <begin position="68"/>
        <end position="87"/>
    </location>
</feature>
<keyword evidence="4 7" id="KW-0812">Transmembrane</keyword>
<accession>A0ABV7DGG1</accession>
<dbReference type="PANTHER" id="PTHR30151">
    <property type="entry name" value="ALKANE SULFONATE ABC TRANSPORTER-RELATED, MEMBRANE SUBUNIT"/>
    <property type="match status" value="1"/>
</dbReference>
<feature type="domain" description="ABC transmembrane type-1" evidence="8">
    <location>
        <begin position="57"/>
        <end position="245"/>
    </location>
</feature>
<evidence type="ECO:0000256" key="7">
    <source>
        <dbReference type="RuleBase" id="RU363032"/>
    </source>
</evidence>
<name>A0ABV7DGG1_9HYPH</name>
<evidence type="ECO:0000259" key="8">
    <source>
        <dbReference type="PROSITE" id="PS50928"/>
    </source>
</evidence>
<gene>
    <name evidence="9" type="ORF">ACFOHH_09755</name>
</gene>
<organism evidence="9 10">
    <name type="scientific">Shinella pollutisoli</name>
    <dbReference type="NCBI Taxonomy" id="2250594"/>
    <lineage>
        <taxon>Bacteria</taxon>
        <taxon>Pseudomonadati</taxon>
        <taxon>Pseudomonadota</taxon>
        <taxon>Alphaproteobacteria</taxon>
        <taxon>Hyphomicrobiales</taxon>
        <taxon>Rhizobiaceae</taxon>
        <taxon>Shinella</taxon>
    </lineage>
</organism>
<reference evidence="10" key="1">
    <citation type="journal article" date="2019" name="Int. J. Syst. Evol. Microbiol.">
        <title>The Global Catalogue of Microorganisms (GCM) 10K type strain sequencing project: providing services to taxonomists for standard genome sequencing and annotation.</title>
        <authorList>
            <consortium name="The Broad Institute Genomics Platform"/>
            <consortium name="The Broad Institute Genome Sequencing Center for Infectious Disease"/>
            <person name="Wu L."/>
            <person name="Ma J."/>
        </authorList>
    </citation>
    <scope>NUCLEOTIDE SEQUENCE [LARGE SCALE GENOMIC DNA]</scope>
    <source>
        <strain evidence="10">KCTC 52677</strain>
    </source>
</reference>
<dbReference type="PROSITE" id="PS50928">
    <property type="entry name" value="ABC_TM1"/>
    <property type="match status" value="1"/>
</dbReference>
<feature type="transmembrane region" description="Helical" evidence="7">
    <location>
        <begin position="124"/>
        <end position="141"/>
    </location>
</feature>
<dbReference type="EMBL" id="JBHRSP010000015">
    <property type="protein sequence ID" value="MFC3073387.1"/>
    <property type="molecule type" value="Genomic_DNA"/>
</dbReference>
<comment type="caution">
    <text evidence="9">The sequence shown here is derived from an EMBL/GenBank/DDBJ whole genome shotgun (WGS) entry which is preliminary data.</text>
</comment>
<evidence type="ECO:0000256" key="5">
    <source>
        <dbReference type="ARBA" id="ARBA00022989"/>
    </source>
</evidence>
<comment type="subcellular location">
    <subcellularLocation>
        <location evidence="1 7">Cell membrane</location>
        <topology evidence="1 7">Multi-pass membrane protein</topology>
    </subcellularLocation>
</comment>
<keyword evidence="2 7" id="KW-0813">Transport</keyword>
<evidence type="ECO:0000256" key="4">
    <source>
        <dbReference type="ARBA" id="ARBA00022692"/>
    </source>
</evidence>
<dbReference type="InterPro" id="IPR000515">
    <property type="entry name" value="MetI-like"/>
</dbReference>
<feature type="transmembrane region" description="Helical" evidence="7">
    <location>
        <begin position="99"/>
        <end position="118"/>
    </location>
</feature>
<dbReference type="SUPFAM" id="SSF161098">
    <property type="entry name" value="MetI-like"/>
    <property type="match status" value="1"/>
</dbReference>